<dbReference type="RefSeq" id="WP_277832506.1">
    <property type="nucleotide sequence ID" value="NZ_JARQZE010000005.1"/>
</dbReference>
<protein>
    <submittedName>
        <fullName evidence="5">ABC transporter substrate-binding protein</fullName>
    </submittedName>
</protein>
<comment type="similarity">
    <text evidence="1">Belongs to the leucine-binding protein family.</text>
</comment>
<organism evidence="5 6">
    <name type="scientific">Thauera mechernichensis</name>
    <dbReference type="NCBI Taxonomy" id="82788"/>
    <lineage>
        <taxon>Bacteria</taxon>
        <taxon>Pseudomonadati</taxon>
        <taxon>Pseudomonadota</taxon>
        <taxon>Betaproteobacteria</taxon>
        <taxon>Rhodocyclales</taxon>
        <taxon>Zoogloeaceae</taxon>
        <taxon>Thauera</taxon>
    </lineage>
</organism>
<keyword evidence="2 3" id="KW-0732">Signal</keyword>
<dbReference type="InterPro" id="IPR006311">
    <property type="entry name" value="TAT_signal"/>
</dbReference>
<dbReference type="Gene3D" id="3.40.50.2300">
    <property type="match status" value="2"/>
</dbReference>
<evidence type="ECO:0000256" key="3">
    <source>
        <dbReference type="SAM" id="SignalP"/>
    </source>
</evidence>
<dbReference type="Pfam" id="PF13458">
    <property type="entry name" value="Peripla_BP_6"/>
    <property type="match status" value="1"/>
</dbReference>
<reference evidence="6" key="1">
    <citation type="journal article" date="2019" name="Int. J. Syst. Evol. Microbiol.">
        <title>The Global Catalogue of Microorganisms (GCM) 10K type strain sequencing project: providing services to taxonomists for standard genome sequencing and annotation.</title>
        <authorList>
            <consortium name="The Broad Institute Genomics Platform"/>
            <consortium name="The Broad Institute Genome Sequencing Center for Infectious Disease"/>
            <person name="Wu L."/>
            <person name="Ma J."/>
        </authorList>
    </citation>
    <scope>NUCLEOTIDE SEQUENCE [LARGE SCALE GENOMIC DNA]</scope>
    <source>
        <strain evidence="6">CCUG 48884</strain>
    </source>
</reference>
<name>A0ABW3WF81_9RHOO</name>
<dbReference type="InterPro" id="IPR051010">
    <property type="entry name" value="BCAA_transport"/>
</dbReference>
<sequence>MALPRISRRQVLHAGAAGLLALTPIARAFDGASPVMVGLDAEFFNRTSTADDAIELGARLAIEDINVRGGVLGGRPLQLVTTDNRSLPARGLANVQHLAAQPDIAAYLCGKFSPVVLEQLPAFHALELPLLNPWAAADAIVNNGREPNFAFRLGLRDSIAMERLLQQIIERGYRDVGVIVPASAWGRSSLHFAEHFITHEGRTALKLVGVEWHRWGSERSIEENYRSLVDAGAQAILLVANEPEGAALVRALAELDQADQRPIFSHWGITGGRFPELCGPALNRVDLTVVQSFNFARASHPAAQRLALAAMSHFSVADPLAVPSMTGLGPAYDLIHLLALAIEQARSTHRPDIRAALERLPAYDGVVKHLDPAFTPARHEALERADVLLCQFDDRGRLQPIDEPR</sequence>
<evidence type="ECO:0000256" key="2">
    <source>
        <dbReference type="ARBA" id="ARBA00022729"/>
    </source>
</evidence>
<keyword evidence="6" id="KW-1185">Reference proteome</keyword>
<accession>A0ABW3WF81</accession>
<gene>
    <name evidence="5" type="ORF">ACFQ4M_10245</name>
</gene>
<feature type="domain" description="Leucine-binding protein" evidence="4">
    <location>
        <begin position="52"/>
        <end position="381"/>
    </location>
</feature>
<dbReference type="InterPro" id="IPR028082">
    <property type="entry name" value="Peripla_BP_I"/>
</dbReference>
<evidence type="ECO:0000313" key="6">
    <source>
        <dbReference type="Proteomes" id="UP001597158"/>
    </source>
</evidence>
<dbReference type="EMBL" id="JBHTMC010000020">
    <property type="protein sequence ID" value="MFD1263965.1"/>
    <property type="molecule type" value="Genomic_DNA"/>
</dbReference>
<proteinExistence type="inferred from homology"/>
<dbReference type="CDD" id="cd19979">
    <property type="entry name" value="PBP1_ABC_ligand_binding-like"/>
    <property type="match status" value="1"/>
</dbReference>
<dbReference type="SUPFAM" id="SSF53822">
    <property type="entry name" value="Periplasmic binding protein-like I"/>
    <property type="match status" value="1"/>
</dbReference>
<dbReference type="PANTHER" id="PTHR30483:SF6">
    <property type="entry name" value="PERIPLASMIC BINDING PROTEIN OF ABC TRANSPORTER FOR NATURAL AMINO ACIDS"/>
    <property type="match status" value="1"/>
</dbReference>
<feature type="signal peptide" evidence="3">
    <location>
        <begin position="1"/>
        <end position="28"/>
    </location>
</feature>
<dbReference type="Proteomes" id="UP001597158">
    <property type="component" value="Unassembled WGS sequence"/>
</dbReference>
<evidence type="ECO:0000259" key="4">
    <source>
        <dbReference type="Pfam" id="PF13458"/>
    </source>
</evidence>
<evidence type="ECO:0000313" key="5">
    <source>
        <dbReference type="EMBL" id="MFD1263965.1"/>
    </source>
</evidence>
<dbReference type="PROSITE" id="PS51318">
    <property type="entry name" value="TAT"/>
    <property type="match status" value="1"/>
</dbReference>
<feature type="chain" id="PRO_5045654610" evidence="3">
    <location>
        <begin position="29"/>
        <end position="405"/>
    </location>
</feature>
<dbReference type="PANTHER" id="PTHR30483">
    <property type="entry name" value="LEUCINE-SPECIFIC-BINDING PROTEIN"/>
    <property type="match status" value="1"/>
</dbReference>
<evidence type="ECO:0000256" key="1">
    <source>
        <dbReference type="ARBA" id="ARBA00010062"/>
    </source>
</evidence>
<dbReference type="InterPro" id="IPR028081">
    <property type="entry name" value="Leu-bd"/>
</dbReference>
<comment type="caution">
    <text evidence="5">The sequence shown here is derived from an EMBL/GenBank/DDBJ whole genome shotgun (WGS) entry which is preliminary data.</text>
</comment>